<reference evidence="2" key="1">
    <citation type="submission" date="2002-02" db="EMBL/GenBank/DDBJ databases">
        <title>Oryza sativa nipponbare(GA3) genomic DNA, chromosome 6, PAC clone:P0640D01.</title>
        <authorList>
            <person name="Sasaki T."/>
            <person name="Matsumoto T."/>
            <person name="Yamamoto K."/>
        </authorList>
    </citation>
    <scope>NUCLEOTIDE SEQUENCE</scope>
</reference>
<dbReference type="AlphaFoldDB" id="Q69KF2"/>
<dbReference type="EMBL" id="AP005928">
    <property type="protein sequence ID" value="BAD36588.1"/>
    <property type="molecule type" value="Genomic_DNA"/>
</dbReference>
<feature type="compositionally biased region" description="Low complexity" evidence="1">
    <location>
        <begin position="32"/>
        <end position="60"/>
    </location>
</feature>
<reference evidence="4" key="3">
    <citation type="journal article" date="2005" name="Nature">
        <title>The map-based sequence of the rice genome.</title>
        <authorList>
            <consortium name="International rice genome sequencing project (IRGSP)"/>
            <person name="Matsumoto T."/>
            <person name="Wu J."/>
            <person name="Kanamori H."/>
            <person name="Katayose Y."/>
            <person name="Fujisawa M."/>
            <person name="Namiki N."/>
            <person name="Mizuno H."/>
            <person name="Yamamoto K."/>
            <person name="Antonio B.A."/>
            <person name="Baba T."/>
            <person name="Sakata K."/>
            <person name="Nagamura Y."/>
            <person name="Aoki H."/>
            <person name="Arikawa K."/>
            <person name="Arita K."/>
            <person name="Bito T."/>
            <person name="Chiden Y."/>
            <person name="Fujitsuka N."/>
            <person name="Fukunaka R."/>
            <person name="Hamada M."/>
            <person name="Harada C."/>
            <person name="Hayashi A."/>
            <person name="Hijishita S."/>
            <person name="Honda M."/>
            <person name="Hosokawa S."/>
            <person name="Ichikawa Y."/>
            <person name="Idonuma A."/>
            <person name="Iijima M."/>
            <person name="Ikeda M."/>
            <person name="Ikeno M."/>
            <person name="Ito K."/>
            <person name="Ito S."/>
            <person name="Ito T."/>
            <person name="Ito Y."/>
            <person name="Ito Y."/>
            <person name="Iwabuchi A."/>
            <person name="Kamiya K."/>
            <person name="Karasawa W."/>
            <person name="Kurita K."/>
            <person name="Katagiri S."/>
            <person name="Kikuta A."/>
            <person name="Kobayashi H."/>
            <person name="Kobayashi N."/>
            <person name="Machita K."/>
            <person name="Maehara T."/>
            <person name="Masukawa M."/>
            <person name="Mizubayashi T."/>
            <person name="Mukai Y."/>
            <person name="Nagasaki H."/>
            <person name="Nagata Y."/>
            <person name="Naito S."/>
            <person name="Nakashima M."/>
            <person name="Nakama Y."/>
            <person name="Nakamichi Y."/>
            <person name="Nakamura M."/>
            <person name="Meguro A."/>
            <person name="Negishi M."/>
            <person name="Ohta I."/>
            <person name="Ohta T."/>
            <person name="Okamoto M."/>
            <person name="Ono N."/>
            <person name="Saji S."/>
            <person name="Sakaguchi M."/>
            <person name="Sakai K."/>
            <person name="Shibata M."/>
            <person name="Shimokawa T."/>
            <person name="Song J."/>
            <person name="Takazaki Y."/>
            <person name="Terasawa K."/>
            <person name="Tsugane M."/>
            <person name="Tsuji K."/>
            <person name="Ueda S."/>
            <person name="Waki K."/>
            <person name="Yamagata H."/>
            <person name="Yamamoto M."/>
            <person name="Yamamoto S."/>
            <person name="Yamane H."/>
            <person name="Yoshiki S."/>
            <person name="Yoshihara R."/>
            <person name="Yukawa K."/>
            <person name="Zhong H."/>
            <person name="Yano M."/>
            <person name="Yuan Q."/>
            <person name="Ouyang S."/>
            <person name="Liu J."/>
            <person name="Jones K.M."/>
            <person name="Gansberger K."/>
            <person name="Moffat K."/>
            <person name="Hill J."/>
            <person name="Bera J."/>
            <person name="Fadrosh D."/>
            <person name="Jin S."/>
            <person name="Johri S."/>
            <person name="Kim M."/>
            <person name="Overton L."/>
            <person name="Reardon M."/>
            <person name="Tsitrin T."/>
            <person name="Vuong H."/>
            <person name="Weaver B."/>
            <person name="Ciecko A."/>
            <person name="Tallon L."/>
            <person name="Jackson J."/>
            <person name="Pai G."/>
            <person name="Aken S.V."/>
            <person name="Utterback T."/>
            <person name="Reidmuller S."/>
            <person name="Feldblyum T."/>
            <person name="Hsiao J."/>
            <person name="Zismann V."/>
            <person name="Iobst S."/>
            <person name="de Vazeille A.R."/>
            <person name="Buell C.R."/>
            <person name="Ying K."/>
            <person name="Li Y."/>
            <person name="Lu T."/>
            <person name="Huang Y."/>
            <person name="Zhao Q."/>
            <person name="Feng Q."/>
            <person name="Zhang L."/>
            <person name="Zhu J."/>
            <person name="Weng Q."/>
            <person name="Mu J."/>
            <person name="Lu Y."/>
            <person name="Fan D."/>
            <person name="Liu Y."/>
            <person name="Guan J."/>
            <person name="Zhang Y."/>
            <person name="Yu S."/>
            <person name="Liu X."/>
            <person name="Zhang Y."/>
            <person name="Hong G."/>
            <person name="Han B."/>
            <person name="Choisne N."/>
            <person name="Demange N."/>
            <person name="Orjeda G."/>
            <person name="Samain S."/>
            <person name="Cattolico L."/>
            <person name="Pelletier E."/>
            <person name="Couloux A."/>
            <person name="Segurens B."/>
            <person name="Wincker P."/>
            <person name="D'Hont A."/>
            <person name="Scarpelli C."/>
            <person name="Weissenbach J."/>
            <person name="Salanoubat M."/>
            <person name="Quetier F."/>
            <person name="Yu Y."/>
            <person name="Kim H.R."/>
            <person name="Rambo T."/>
            <person name="Currie J."/>
            <person name="Collura K."/>
            <person name="Luo M."/>
            <person name="Yang T."/>
            <person name="Ammiraju J.S.S."/>
            <person name="Engler F."/>
            <person name="Soderlund C."/>
            <person name="Wing R.A."/>
            <person name="Palmer L.E."/>
            <person name="de la Bastide M."/>
            <person name="Spiegel L."/>
            <person name="Nascimento L."/>
            <person name="Zutavern T."/>
            <person name="O'Shaughnessy A."/>
            <person name="Dike S."/>
            <person name="Dedhia N."/>
            <person name="Preston R."/>
            <person name="Balija V."/>
            <person name="McCombie W.R."/>
            <person name="Chow T."/>
            <person name="Chen H."/>
            <person name="Chung M."/>
            <person name="Chen C."/>
            <person name="Shaw J."/>
            <person name="Wu H."/>
            <person name="Hsiao K."/>
            <person name="Chao Y."/>
            <person name="Chu M."/>
            <person name="Cheng C."/>
            <person name="Hour A."/>
            <person name="Lee P."/>
            <person name="Lin S."/>
            <person name="Lin Y."/>
            <person name="Liou J."/>
            <person name="Liu S."/>
            <person name="Hsing Y."/>
            <person name="Raghuvanshi S."/>
            <person name="Mohanty A."/>
            <person name="Bharti A.K."/>
            <person name="Gaur A."/>
            <person name="Gupta V."/>
            <person name="Kumar D."/>
            <person name="Ravi V."/>
            <person name="Vij S."/>
            <person name="Kapur A."/>
            <person name="Khurana P."/>
            <person name="Khurana P."/>
            <person name="Khurana J.P."/>
            <person name="Tyagi A.K."/>
            <person name="Gaikwad K."/>
            <person name="Singh A."/>
            <person name="Dalal V."/>
            <person name="Srivastava S."/>
            <person name="Dixit A."/>
            <person name="Pal A.K."/>
            <person name="Ghazi I.A."/>
            <person name="Yadav M."/>
            <person name="Pandit A."/>
            <person name="Bhargava A."/>
            <person name="Sureshbabu K."/>
            <person name="Batra K."/>
            <person name="Sharma T.R."/>
            <person name="Mohapatra T."/>
            <person name="Singh N.K."/>
            <person name="Messing J."/>
            <person name="Nelson A.B."/>
            <person name="Fuks G."/>
            <person name="Kavchok S."/>
            <person name="Keizer G."/>
            <person name="Linton E."/>
            <person name="Llaca V."/>
            <person name="Song R."/>
            <person name="Tanyolac B."/>
            <person name="Young S."/>
            <person name="Ho-Il K."/>
            <person name="Hahn J.H."/>
            <person name="Sangsakoo G."/>
            <person name="Vanavichit A."/>
            <person name="de Mattos Luiz.A.T."/>
            <person name="Zimmer P.D."/>
            <person name="Malone G."/>
            <person name="Dellagostin O."/>
            <person name="de Oliveira A.C."/>
            <person name="Bevan M."/>
            <person name="Bancroft I."/>
            <person name="Minx P."/>
            <person name="Cordum H."/>
            <person name="Wilson R."/>
            <person name="Cheng Z."/>
            <person name="Jin W."/>
            <person name="Jiang J."/>
            <person name="Leong S.A."/>
            <person name="Iwama H."/>
            <person name="Gojobori T."/>
            <person name="Itoh T."/>
            <person name="Niimura Y."/>
            <person name="Fujii Y."/>
            <person name="Habara T."/>
            <person name="Sakai H."/>
            <person name="Sato Y."/>
            <person name="Wilson G."/>
            <person name="Kumar K."/>
            <person name="McCouch S."/>
            <person name="Juretic N."/>
            <person name="Hoen D."/>
            <person name="Wright S."/>
            <person name="Bruskiewich R."/>
            <person name="Bureau T."/>
            <person name="Miyao A."/>
            <person name="Hirochika H."/>
            <person name="Nishikawa T."/>
            <person name="Kadowaki K."/>
            <person name="Sugiura M."/>
            <person name="Burr B."/>
            <person name="Sasaki T."/>
        </authorList>
    </citation>
    <scope>NUCLEOTIDE SEQUENCE [LARGE SCALE GENOMIC DNA]</scope>
    <source>
        <strain evidence="4">cv. Nipponbare</strain>
    </source>
</reference>
<feature type="region of interest" description="Disordered" evidence="1">
    <location>
        <begin position="118"/>
        <end position="139"/>
    </location>
</feature>
<feature type="region of interest" description="Disordered" evidence="1">
    <location>
        <begin position="1"/>
        <end position="60"/>
    </location>
</feature>
<proteinExistence type="predicted"/>
<reference evidence="4" key="4">
    <citation type="journal article" date="2008" name="Nucleic Acids Res.">
        <title>The rice annotation project database (RAP-DB): 2008 update.</title>
        <authorList>
            <consortium name="The rice annotation project (RAP)"/>
        </authorList>
    </citation>
    <scope>GENOME REANNOTATION</scope>
    <source>
        <strain evidence="4">cv. Nipponbare</strain>
    </source>
</reference>
<evidence type="ECO:0000313" key="3">
    <source>
        <dbReference type="EMBL" id="BAD36588.1"/>
    </source>
</evidence>
<evidence type="ECO:0000313" key="2">
    <source>
        <dbReference type="EMBL" id="BAD35942.1"/>
    </source>
</evidence>
<sequence length="179" mass="18354">MRWATAATVGSSSSSTARESNSRPSSRRRSDPQSQASKAKVRLVLPDPGSSPSLLSPDPELVVAGAVAQEERRRAMDGGGGWRRCGPAAGGGIGGDGRALPSMAVACGGVGGVRREERQLPGAALPPSDPAGGRAPESRRLTVLHATTECAGRLEAAARLESVAAHEISRSAASPWDLR</sequence>
<organism evidence="3 4">
    <name type="scientific">Oryza sativa subsp. japonica</name>
    <name type="common">Rice</name>
    <dbReference type="NCBI Taxonomy" id="39947"/>
    <lineage>
        <taxon>Eukaryota</taxon>
        <taxon>Viridiplantae</taxon>
        <taxon>Streptophyta</taxon>
        <taxon>Embryophyta</taxon>
        <taxon>Tracheophyta</taxon>
        <taxon>Spermatophyta</taxon>
        <taxon>Magnoliopsida</taxon>
        <taxon>Liliopsida</taxon>
        <taxon>Poales</taxon>
        <taxon>Poaceae</taxon>
        <taxon>BOP clade</taxon>
        <taxon>Oryzoideae</taxon>
        <taxon>Oryzeae</taxon>
        <taxon>Oryzinae</taxon>
        <taxon>Oryza</taxon>
        <taxon>Oryza sativa</taxon>
    </lineage>
</organism>
<evidence type="ECO:0000313" key="4">
    <source>
        <dbReference type="Proteomes" id="UP000000763"/>
    </source>
</evidence>
<reference evidence="3" key="2">
    <citation type="submission" date="2002-11" db="EMBL/GenBank/DDBJ databases">
        <title>Oryza sativa nipponbare(GA3) genomic DNA, chromosome 6, BAC clone:OSJNBb0031F23.</title>
        <authorList>
            <person name="Sasaki T."/>
            <person name="Matsumoto T."/>
            <person name="Katayose Y."/>
        </authorList>
    </citation>
    <scope>NUCLEOTIDE SEQUENCE</scope>
</reference>
<feature type="compositionally biased region" description="Low complexity" evidence="1">
    <location>
        <begin position="11"/>
        <end position="24"/>
    </location>
</feature>
<evidence type="ECO:0000256" key="1">
    <source>
        <dbReference type="SAM" id="MobiDB-lite"/>
    </source>
</evidence>
<name>Q69KF2_ORYSJ</name>
<protein>
    <submittedName>
        <fullName evidence="3">Uncharacterized protein</fullName>
    </submittedName>
</protein>
<accession>Q69KF2</accession>
<dbReference type="Proteomes" id="UP000000763">
    <property type="component" value="Chromosome 6"/>
</dbReference>
<dbReference type="EMBL" id="AP004802">
    <property type="protein sequence ID" value="BAD35942.1"/>
    <property type="molecule type" value="Genomic_DNA"/>
</dbReference>
<gene>
    <name evidence="3" type="ORF">OSJNBb0031F23.10</name>
    <name evidence="2" type="ORF">P0640D01.39</name>
</gene>